<sequence length="130" mass="14817">MILAIDKIFGSARVQQCLTGRLLTIALTTVRRKQPGAPPRNMVPDVLATMAEDRSDNSLDSSQQAAEEVFRKERLLRQTFENGLFFRNCEIIDHRRDNDYDYERTITVEASILSPYNLRTFVATANDPPV</sequence>
<comment type="caution">
    <text evidence="1">The sequence shown here is derived from an EMBL/GenBank/DDBJ whole genome shotgun (WGS) entry which is preliminary data.</text>
</comment>
<proteinExistence type="predicted"/>
<dbReference type="Proteomes" id="UP001642483">
    <property type="component" value="Unassembled WGS sequence"/>
</dbReference>
<keyword evidence="2" id="KW-1185">Reference proteome</keyword>
<reference evidence="1 2" key="1">
    <citation type="submission" date="2024-02" db="EMBL/GenBank/DDBJ databases">
        <authorList>
            <person name="Daric V."/>
            <person name="Darras S."/>
        </authorList>
    </citation>
    <scope>NUCLEOTIDE SEQUENCE [LARGE SCALE GENOMIC DNA]</scope>
</reference>
<accession>A0ABP0GIP2</accession>
<organism evidence="1 2">
    <name type="scientific">Clavelina lepadiformis</name>
    <name type="common">Light-bulb sea squirt</name>
    <name type="synonym">Ascidia lepadiformis</name>
    <dbReference type="NCBI Taxonomy" id="159417"/>
    <lineage>
        <taxon>Eukaryota</taxon>
        <taxon>Metazoa</taxon>
        <taxon>Chordata</taxon>
        <taxon>Tunicata</taxon>
        <taxon>Ascidiacea</taxon>
        <taxon>Aplousobranchia</taxon>
        <taxon>Clavelinidae</taxon>
        <taxon>Clavelina</taxon>
    </lineage>
</organism>
<protein>
    <submittedName>
        <fullName evidence="1">Uncharacterized protein</fullName>
    </submittedName>
</protein>
<gene>
    <name evidence="1" type="ORF">CVLEPA_LOCUS22717</name>
</gene>
<name>A0ABP0GIP2_CLALP</name>
<evidence type="ECO:0000313" key="1">
    <source>
        <dbReference type="EMBL" id="CAK8690075.1"/>
    </source>
</evidence>
<evidence type="ECO:0000313" key="2">
    <source>
        <dbReference type="Proteomes" id="UP001642483"/>
    </source>
</evidence>
<dbReference type="EMBL" id="CAWYQH010000112">
    <property type="protein sequence ID" value="CAK8690075.1"/>
    <property type="molecule type" value="Genomic_DNA"/>
</dbReference>